<dbReference type="PIRSF" id="PIRSF005917">
    <property type="entry name" value="MTase_YraL"/>
    <property type="match status" value="1"/>
</dbReference>
<dbReference type="CDD" id="cd11648">
    <property type="entry name" value="RsmI"/>
    <property type="match status" value="1"/>
</dbReference>
<dbReference type="PANTHER" id="PTHR46111">
    <property type="entry name" value="RIBOSOMAL RNA SMALL SUBUNIT METHYLTRANSFERASE I"/>
    <property type="match status" value="1"/>
</dbReference>
<comment type="function">
    <text evidence="6">Catalyzes the 2'-O-methylation of the ribose of cytidine 1402 (C1402) in 16S rRNA.</text>
</comment>
<dbReference type="FunFam" id="3.40.1010.10:FF:000002">
    <property type="entry name" value="Ribosomal RNA small subunit methyltransferase I"/>
    <property type="match status" value="1"/>
</dbReference>
<accession>A0A4P7BVX0</accession>
<comment type="catalytic activity">
    <reaction evidence="6">
        <text>cytidine(1402) in 16S rRNA + S-adenosyl-L-methionine = 2'-O-methylcytidine(1402) in 16S rRNA + S-adenosyl-L-homocysteine + H(+)</text>
        <dbReference type="Rhea" id="RHEA:42924"/>
        <dbReference type="Rhea" id="RHEA-COMP:10285"/>
        <dbReference type="Rhea" id="RHEA-COMP:10286"/>
        <dbReference type="ChEBI" id="CHEBI:15378"/>
        <dbReference type="ChEBI" id="CHEBI:57856"/>
        <dbReference type="ChEBI" id="CHEBI:59789"/>
        <dbReference type="ChEBI" id="CHEBI:74495"/>
        <dbReference type="ChEBI" id="CHEBI:82748"/>
        <dbReference type="EC" id="2.1.1.198"/>
    </reaction>
</comment>
<evidence type="ECO:0000256" key="5">
    <source>
        <dbReference type="ARBA" id="ARBA00022691"/>
    </source>
</evidence>
<keyword evidence="1 6" id="KW-0963">Cytoplasm</keyword>
<dbReference type="NCBIfam" id="TIGR00096">
    <property type="entry name" value="16S rRNA (cytidine(1402)-2'-O)-methyltransferase"/>
    <property type="match status" value="1"/>
</dbReference>
<keyword evidence="4 6" id="KW-0808">Transferase</keyword>
<reference evidence="9 10" key="1">
    <citation type="submission" date="2019-03" db="EMBL/GenBank/DDBJ databases">
        <title>The genome sequence of Nitrosococcus wardiae strain D1FHST reveals the archetypal metabolic capacity of ammonia-oxidizing Gammaproteobacteria.</title>
        <authorList>
            <person name="Wang L."/>
            <person name="Lim C.K."/>
            <person name="Hanson T.E."/>
            <person name="Dang H."/>
            <person name="Klotz M.G."/>
        </authorList>
    </citation>
    <scope>NUCLEOTIDE SEQUENCE [LARGE SCALE GENOMIC DNA]</scope>
    <source>
        <strain evidence="9 10">D1FHS</strain>
    </source>
</reference>
<evidence type="ECO:0000259" key="7">
    <source>
        <dbReference type="Pfam" id="PF00590"/>
    </source>
</evidence>
<dbReference type="Gene3D" id="3.30.950.10">
    <property type="entry name" value="Methyltransferase, Cobalt-precorrin-4 Transmethylase, Domain 2"/>
    <property type="match status" value="1"/>
</dbReference>
<dbReference type="InterPro" id="IPR014776">
    <property type="entry name" value="4pyrrole_Mease_sub2"/>
</dbReference>
<organism evidence="9 10">
    <name type="scientific">Nitrosococcus wardiae</name>
    <dbReference type="NCBI Taxonomy" id="1814290"/>
    <lineage>
        <taxon>Bacteria</taxon>
        <taxon>Pseudomonadati</taxon>
        <taxon>Pseudomonadota</taxon>
        <taxon>Gammaproteobacteria</taxon>
        <taxon>Chromatiales</taxon>
        <taxon>Chromatiaceae</taxon>
        <taxon>Nitrosococcus</taxon>
    </lineage>
</organism>
<evidence type="ECO:0000259" key="8">
    <source>
        <dbReference type="Pfam" id="PF23016"/>
    </source>
</evidence>
<dbReference type="InterPro" id="IPR014777">
    <property type="entry name" value="4pyrrole_Mease_sub1"/>
</dbReference>
<dbReference type="GO" id="GO:0070677">
    <property type="term" value="F:rRNA (cytosine-2'-O-)-methyltransferase activity"/>
    <property type="evidence" value="ECO:0007669"/>
    <property type="project" value="UniProtKB-UniRule"/>
</dbReference>
<evidence type="ECO:0000256" key="6">
    <source>
        <dbReference type="HAMAP-Rule" id="MF_01877"/>
    </source>
</evidence>
<dbReference type="AlphaFoldDB" id="A0A4P7BVX0"/>
<dbReference type="PROSITE" id="PS01296">
    <property type="entry name" value="RSMI"/>
    <property type="match status" value="1"/>
</dbReference>
<dbReference type="HAMAP" id="MF_01877">
    <property type="entry name" value="16SrRNA_methyltr_I"/>
    <property type="match status" value="1"/>
</dbReference>
<evidence type="ECO:0000256" key="2">
    <source>
        <dbReference type="ARBA" id="ARBA00022552"/>
    </source>
</evidence>
<keyword evidence="2 6" id="KW-0698">rRNA processing</keyword>
<dbReference type="SUPFAM" id="SSF53790">
    <property type="entry name" value="Tetrapyrrole methylase"/>
    <property type="match status" value="1"/>
</dbReference>
<evidence type="ECO:0000313" key="10">
    <source>
        <dbReference type="Proteomes" id="UP000294325"/>
    </source>
</evidence>
<dbReference type="FunFam" id="3.30.950.10:FF:000002">
    <property type="entry name" value="Ribosomal RNA small subunit methyltransferase I"/>
    <property type="match status" value="1"/>
</dbReference>
<name>A0A4P7BVX0_9GAMM</name>
<keyword evidence="3 6" id="KW-0489">Methyltransferase</keyword>
<keyword evidence="5 6" id="KW-0949">S-adenosyl-L-methionine</keyword>
<proteinExistence type="inferred from homology"/>
<feature type="domain" description="RsmI HTH" evidence="8">
    <location>
        <begin position="236"/>
        <end position="280"/>
    </location>
</feature>
<dbReference type="GO" id="GO:0005737">
    <property type="term" value="C:cytoplasm"/>
    <property type="evidence" value="ECO:0007669"/>
    <property type="project" value="UniProtKB-SubCell"/>
</dbReference>
<comment type="similarity">
    <text evidence="6">Belongs to the methyltransferase superfamily. RsmI family.</text>
</comment>
<gene>
    <name evidence="6 9" type="primary">rsmI</name>
    <name evidence="9" type="ORF">E3U44_02095</name>
</gene>
<dbReference type="Gene3D" id="3.40.1010.10">
    <property type="entry name" value="Cobalt-precorrin-4 Transmethylase, Domain 1"/>
    <property type="match status" value="1"/>
</dbReference>
<evidence type="ECO:0000256" key="3">
    <source>
        <dbReference type="ARBA" id="ARBA00022603"/>
    </source>
</evidence>
<feature type="domain" description="Tetrapyrrole methylase" evidence="7">
    <location>
        <begin position="8"/>
        <end position="206"/>
    </location>
</feature>
<dbReference type="KEGG" id="nwr:E3U44_02095"/>
<dbReference type="Proteomes" id="UP000294325">
    <property type="component" value="Chromosome"/>
</dbReference>
<dbReference type="EMBL" id="CP038033">
    <property type="protein sequence ID" value="QBQ53427.1"/>
    <property type="molecule type" value="Genomic_DNA"/>
</dbReference>
<evidence type="ECO:0000313" key="9">
    <source>
        <dbReference type="EMBL" id="QBQ53427.1"/>
    </source>
</evidence>
<dbReference type="PANTHER" id="PTHR46111:SF1">
    <property type="entry name" value="RIBOSOMAL RNA SMALL SUBUNIT METHYLTRANSFERASE I"/>
    <property type="match status" value="1"/>
</dbReference>
<dbReference type="InterPro" id="IPR008189">
    <property type="entry name" value="rRNA_ssu_MeTfrase_I"/>
</dbReference>
<keyword evidence="10" id="KW-1185">Reference proteome</keyword>
<dbReference type="Pfam" id="PF00590">
    <property type="entry name" value="TP_methylase"/>
    <property type="match status" value="1"/>
</dbReference>
<comment type="subcellular location">
    <subcellularLocation>
        <location evidence="6">Cytoplasm</location>
    </subcellularLocation>
</comment>
<dbReference type="Pfam" id="PF23016">
    <property type="entry name" value="RsmI_C"/>
    <property type="match status" value="1"/>
</dbReference>
<evidence type="ECO:0000256" key="1">
    <source>
        <dbReference type="ARBA" id="ARBA00022490"/>
    </source>
</evidence>
<dbReference type="InterPro" id="IPR018063">
    <property type="entry name" value="SAM_MeTrfase_RsmI_CS"/>
</dbReference>
<dbReference type="OrthoDB" id="9809084at2"/>
<sequence>MMADKRGTLYVVATPIGNLGDLSPRAQEILQDVDLIAAEDTRHSAGLLRHFGITTAMISLHEYNERQQAELLITRCQEGLSVALISDAGTPLISDPGYRVVRQARQVGISVVPVPGPCALVAALSVAGLPSDRFVFEGFLPAKSGARQNRLEQLADETRTLIFYEAPHRLSQTLQAMVEAFGQDREAVVARELTKRYETVHGDSLSALLTWAKQAPEAGRGELVLLVHGAKKKQDAPRQEALKVLLPLVAALPLKQAVALATEITGFKKNHLYQLALELRATQED</sequence>
<protein>
    <recommendedName>
        <fullName evidence="6">Ribosomal RNA small subunit methyltransferase I</fullName>
        <ecNumber evidence="6">2.1.1.198</ecNumber>
    </recommendedName>
    <alternativeName>
        <fullName evidence="6">16S rRNA 2'-O-ribose C1402 methyltransferase</fullName>
    </alternativeName>
    <alternativeName>
        <fullName evidence="6">rRNA (cytidine-2'-O-)-methyltransferase RsmI</fullName>
    </alternativeName>
</protein>
<evidence type="ECO:0000256" key="4">
    <source>
        <dbReference type="ARBA" id="ARBA00022679"/>
    </source>
</evidence>
<dbReference type="EC" id="2.1.1.198" evidence="6"/>
<dbReference type="InterPro" id="IPR035996">
    <property type="entry name" value="4pyrrol_Methylase_sf"/>
</dbReference>
<dbReference type="InterPro" id="IPR000878">
    <property type="entry name" value="4pyrrol_Mease"/>
</dbReference>
<dbReference type="InterPro" id="IPR053910">
    <property type="entry name" value="RsmI_HTH"/>
</dbReference>
<dbReference type="RefSeq" id="WP_134356442.1">
    <property type="nucleotide sequence ID" value="NZ_CP038033.1"/>
</dbReference>